<dbReference type="Proteomes" id="UP000114278">
    <property type="component" value="Segment"/>
</dbReference>
<reference evidence="3 4" key="1">
    <citation type="journal article" date="2014" name="J. Gen. Virol.">
        <title>Genome sequence of a crustacean iridovirus, IIV31, isolated from the pill bug, Armadillidium vulgare.</title>
        <authorList>
            <person name="Piegu B."/>
            <person name="Guizard S."/>
            <person name="Yeping T."/>
            <person name="Cruaud C."/>
            <person name="Asgari S."/>
            <person name="Bideshi D.K."/>
            <person name="Federici B.A."/>
            <person name="Bigot Y."/>
        </authorList>
    </citation>
    <scope>NUCLEOTIDE SEQUENCE [LARGE SCALE GENOMIC DNA]</scope>
</reference>
<evidence type="ECO:0000313" key="3">
    <source>
        <dbReference type="EMBL" id="CCV02490.1"/>
    </source>
</evidence>
<name>A0A068QL48_9VIRU</name>
<keyword evidence="1" id="KW-0862">Zinc</keyword>
<dbReference type="Gene3D" id="3.30.40.10">
    <property type="entry name" value="Zinc/RING finger domain, C3HC4 (zinc finger)"/>
    <property type="match status" value="1"/>
</dbReference>
<sequence length="91" mass="10811">MVVRTMLFIYFIMDLYKSIIEKRKKLKRQPKIKRDRESKNDNVTCPICLENEICVVFITCGHVTCLNCVSVLKSCHFCRKNIKSYIVFYLP</sequence>
<protein>
    <submittedName>
        <fullName evidence="3">Protein containing a RING-finger</fullName>
    </submittedName>
</protein>
<proteinExistence type="predicted"/>
<organism evidence="3 4">
    <name type="scientific">Armadillidium vulgare iridescent virus</name>
    <dbReference type="NCBI Taxonomy" id="72201"/>
    <lineage>
        <taxon>Viruses</taxon>
        <taxon>Varidnaviria</taxon>
        <taxon>Bamfordvirae</taxon>
        <taxon>Nucleocytoviricota</taxon>
        <taxon>Megaviricetes</taxon>
        <taxon>Pimascovirales</taxon>
        <taxon>Pimascovirales incertae sedis</taxon>
        <taxon>Iridoviridae</taxon>
        <taxon>Betairidovirinae</taxon>
        <taxon>Iridovirus</taxon>
        <taxon>Iridovirus armadillidium1</taxon>
        <taxon>Invertebrate iridescent virus 31</taxon>
    </lineage>
</organism>
<evidence type="ECO:0000259" key="2">
    <source>
        <dbReference type="PROSITE" id="PS50089"/>
    </source>
</evidence>
<accession>A0A068QL48</accession>
<dbReference type="GO" id="GO:0008270">
    <property type="term" value="F:zinc ion binding"/>
    <property type="evidence" value="ECO:0007669"/>
    <property type="project" value="UniProtKB-KW"/>
</dbReference>
<gene>
    <name evidence="3" type="primary">118L</name>
    <name evidence="3" type="ORF">IIV31_118L</name>
</gene>
<keyword evidence="1" id="KW-0863">Zinc-finger</keyword>
<dbReference type="EMBL" id="HF920637">
    <property type="protein sequence ID" value="CCV02490.1"/>
    <property type="molecule type" value="Genomic_DNA"/>
</dbReference>
<dbReference type="SMART" id="SM00184">
    <property type="entry name" value="RING"/>
    <property type="match status" value="1"/>
</dbReference>
<dbReference type="Pfam" id="PF13920">
    <property type="entry name" value="zf-C3HC4_3"/>
    <property type="match status" value="1"/>
</dbReference>
<evidence type="ECO:0000256" key="1">
    <source>
        <dbReference type="PROSITE-ProRule" id="PRU00175"/>
    </source>
</evidence>
<dbReference type="KEGG" id="vg:19738702"/>
<dbReference type="OrthoDB" id="41715at10239"/>
<dbReference type="SUPFAM" id="SSF57850">
    <property type="entry name" value="RING/U-box"/>
    <property type="match status" value="1"/>
</dbReference>
<feature type="domain" description="RING-type" evidence="2">
    <location>
        <begin position="45"/>
        <end position="79"/>
    </location>
</feature>
<dbReference type="GeneID" id="19738702"/>
<dbReference type="PROSITE" id="PS50089">
    <property type="entry name" value="ZF_RING_2"/>
    <property type="match status" value="1"/>
</dbReference>
<dbReference type="InterPro" id="IPR013083">
    <property type="entry name" value="Znf_RING/FYVE/PHD"/>
</dbReference>
<keyword evidence="4" id="KW-1185">Reference proteome</keyword>
<dbReference type="InterPro" id="IPR001841">
    <property type="entry name" value="Znf_RING"/>
</dbReference>
<evidence type="ECO:0000313" key="4">
    <source>
        <dbReference type="Proteomes" id="UP000114278"/>
    </source>
</evidence>
<dbReference type="RefSeq" id="YP_009046732.1">
    <property type="nucleotide sequence ID" value="NC_024451.1"/>
</dbReference>
<keyword evidence="1" id="KW-0479">Metal-binding</keyword>